<reference evidence="2" key="1">
    <citation type="submission" date="2018-06" db="EMBL/GenBank/DDBJ databases">
        <authorList>
            <person name="Ashton P.M."/>
            <person name="Dallman T."/>
            <person name="Nair S."/>
            <person name="De Pinna E."/>
            <person name="Peters T."/>
            <person name="Grant K."/>
        </authorList>
    </citation>
    <scope>NUCLEOTIDE SEQUENCE</scope>
    <source>
        <strain evidence="2">250711</strain>
    </source>
</reference>
<name>A0A3V2Y5J6_SALNE</name>
<evidence type="ECO:0000256" key="1">
    <source>
        <dbReference type="SAM" id="Coils"/>
    </source>
</evidence>
<reference evidence="3" key="2">
    <citation type="submission" date="2018-07" db="EMBL/GenBank/DDBJ databases">
        <authorList>
            <consortium name="GenomeTrakr network: Whole genome sequencing for foodborne pathogen traceback"/>
        </authorList>
    </citation>
    <scope>NUCLEOTIDE SEQUENCE</scope>
    <source>
        <strain evidence="3">FDA00000095</strain>
    </source>
</reference>
<dbReference type="RefSeq" id="WP_057516435.1">
    <property type="nucleotide sequence ID" value="NZ_MYAT01000012.1"/>
</dbReference>
<proteinExistence type="predicted"/>
<evidence type="ECO:0000313" key="3">
    <source>
        <dbReference type="EMBL" id="ECZ5438617.1"/>
    </source>
</evidence>
<protein>
    <submittedName>
        <fullName evidence="3">Uncharacterized protein</fullName>
    </submittedName>
</protein>
<dbReference type="EMBL" id="AAHKGI010000004">
    <property type="protein sequence ID" value="EBX1171954.1"/>
    <property type="molecule type" value="Genomic_DNA"/>
</dbReference>
<sequence>MTQPANKKGAATQLELLEAELAAARKVTARYRAAVEKAEKRHETAEDALAVAQYRYDRALVTSWGDTPDWLTLLDGDESRSSVMYGLACEGLERLGLGTSMINMETGQRVVSLGFSTDSEAELQQKLRGVQFILPFVKAGSQGQREISICQPQRDKFALSLMVDARTQAVSVLKRVYGREKERTNFPGLEAALRYIRDIHSDTSIEATTQGVIEVDSKGDRVTERDN</sequence>
<comment type="caution">
    <text evidence="3">The sequence shown here is derived from an EMBL/GenBank/DDBJ whole genome shotgun (WGS) entry which is preliminary data.</text>
</comment>
<gene>
    <name evidence="3" type="ORF">AHQ57_15930</name>
    <name evidence="2" type="ORF">DQ066_11415</name>
</gene>
<feature type="coiled-coil region" evidence="1">
    <location>
        <begin position="7"/>
        <end position="55"/>
    </location>
</feature>
<dbReference type="AlphaFoldDB" id="A0A3V2Y5J6"/>
<keyword evidence="1" id="KW-0175">Coiled coil</keyword>
<accession>A0A3V2Y5J6</accession>
<evidence type="ECO:0000313" key="2">
    <source>
        <dbReference type="EMBL" id="EBX1171954.1"/>
    </source>
</evidence>
<dbReference type="EMBL" id="AALGZK010000008">
    <property type="protein sequence ID" value="ECZ5438617.1"/>
    <property type="molecule type" value="Genomic_DNA"/>
</dbReference>
<organism evidence="3">
    <name type="scientific">Salmonella newport</name>
    <dbReference type="NCBI Taxonomy" id="108619"/>
    <lineage>
        <taxon>Bacteria</taxon>
        <taxon>Pseudomonadati</taxon>
        <taxon>Pseudomonadota</taxon>
        <taxon>Gammaproteobacteria</taxon>
        <taxon>Enterobacterales</taxon>
        <taxon>Enterobacteriaceae</taxon>
        <taxon>Salmonella</taxon>
    </lineage>
</organism>